<sequence length="312" mass="34192">MIDPLSDMFSLVEIESARCTRFEVGGRWAFRFPPKPALKFVAVLRGRCWIILPGEAPFALEAGDTFLLANAPAYVIANDLASEPEDGLAFFDWEHSNIARYGGCETALIGGTFYLSGDNAQLLEALPPFIHIPNNDRAAGVLSMTLATLDDELGAGSIGSTLMTRRLGDILLIQALRAYVGRVGSDNAGWIGALGNPRIGMAISMIHNAPGHRWTVGELSSRSGMSRSAFAKYFRDLVGIPPLDYVTRWRMQIAREALRRRGATVASLASSLGYSSESAFGNAFKRVFGRPPKRYWRFEAYEPTPSNQEPKV</sequence>
<dbReference type="PANTHER" id="PTHR46796:SF7">
    <property type="entry name" value="ARAC FAMILY TRANSCRIPTIONAL REGULATOR"/>
    <property type="match status" value="1"/>
</dbReference>
<dbReference type="PROSITE" id="PS00041">
    <property type="entry name" value="HTH_ARAC_FAMILY_1"/>
    <property type="match status" value="1"/>
</dbReference>
<evidence type="ECO:0000256" key="1">
    <source>
        <dbReference type="ARBA" id="ARBA00023015"/>
    </source>
</evidence>
<accession>A0A6L3YZU4</accession>
<dbReference type="InterPro" id="IPR009057">
    <property type="entry name" value="Homeodomain-like_sf"/>
</dbReference>
<organism evidence="5 6">
    <name type="scientific">Brucella anthropi</name>
    <name type="common">Ochrobactrum anthropi</name>
    <dbReference type="NCBI Taxonomy" id="529"/>
    <lineage>
        <taxon>Bacteria</taxon>
        <taxon>Pseudomonadati</taxon>
        <taxon>Pseudomonadota</taxon>
        <taxon>Alphaproteobacteria</taxon>
        <taxon>Hyphomicrobiales</taxon>
        <taxon>Brucellaceae</taxon>
        <taxon>Brucella/Ochrobactrum group</taxon>
        <taxon>Brucella</taxon>
    </lineage>
</organism>
<dbReference type="SMART" id="SM00342">
    <property type="entry name" value="HTH_ARAC"/>
    <property type="match status" value="1"/>
</dbReference>
<evidence type="ECO:0000313" key="6">
    <source>
        <dbReference type="Proteomes" id="UP000481876"/>
    </source>
</evidence>
<dbReference type="Proteomes" id="UP000481876">
    <property type="component" value="Unassembled WGS sequence"/>
</dbReference>
<proteinExistence type="predicted"/>
<evidence type="ECO:0000313" key="5">
    <source>
        <dbReference type="EMBL" id="KAB2757415.1"/>
    </source>
</evidence>
<dbReference type="RefSeq" id="WP_051578060.1">
    <property type="nucleotide sequence ID" value="NZ_WBWS01000048.1"/>
</dbReference>
<dbReference type="InterPro" id="IPR050204">
    <property type="entry name" value="AraC_XylS_family_regulators"/>
</dbReference>
<keyword evidence="3" id="KW-0804">Transcription</keyword>
<dbReference type="Pfam" id="PF12852">
    <property type="entry name" value="Cupin_6"/>
    <property type="match status" value="1"/>
</dbReference>
<keyword evidence="1" id="KW-0805">Transcription regulation</keyword>
<comment type="caution">
    <text evidence="5">The sequence shown here is derived from an EMBL/GenBank/DDBJ whole genome shotgun (WGS) entry which is preliminary data.</text>
</comment>
<gene>
    <name evidence="5" type="ORF">F9L04_25065</name>
</gene>
<dbReference type="PANTHER" id="PTHR46796">
    <property type="entry name" value="HTH-TYPE TRANSCRIPTIONAL ACTIVATOR RHAS-RELATED"/>
    <property type="match status" value="1"/>
</dbReference>
<dbReference type="GO" id="GO:0043565">
    <property type="term" value="F:sequence-specific DNA binding"/>
    <property type="evidence" value="ECO:0007669"/>
    <property type="project" value="InterPro"/>
</dbReference>
<dbReference type="AlphaFoldDB" id="A0A6L3YZU4"/>
<feature type="domain" description="HTH araC/xylS-type" evidence="4">
    <location>
        <begin position="200"/>
        <end position="298"/>
    </location>
</feature>
<keyword evidence="2" id="KW-0238">DNA-binding</keyword>
<dbReference type="SUPFAM" id="SSF46689">
    <property type="entry name" value="Homeodomain-like"/>
    <property type="match status" value="2"/>
</dbReference>
<reference evidence="5 6" key="1">
    <citation type="submission" date="2019-09" db="EMBL/GenBank/DDBJ databases">
        <title>Taxonomic organization of the family Brucellaceae based on a phylogenomic approach.</title>
        <authorList>
            <person name="Leclercq S."/>
            <person name="Cloeckaert A."/>
            <person name="Zygmunt M.S."/>
        </authorList>
    </citation>
    <scope>NUCLEOTIDE SEQUENCE [LARGE SCALE GENOMIC DNA]</scope>
    <source>
        <strain evidence="5 6">LMG 3313</strain>
    </source>
</reference>
<evidence type="ECO:0000259" key="4">
    <source>
        <dbReference type="PROSITE" id="PS01124"/>
    </source>
</evidence>
<protein>
    <submittedName>
        <fullName evidence="5">AraC family transcriptional regulator</fullName>
    </submittedName>
</protein>
<dbReference type="GO" id="GO:0003700">
    <property type="term" value="F:DNA-binding transcription factor activity"/>
    <property type="evidence" value="ECO:0007669"/>
    <property type="project" value="InterPro"/>
</dbReference>
<dbReference type="Gene3D" id="1.10.10.60">
    <property type="entry name" value="Homeodomain-like"/>
    <property type="match status" value="2"/>
</dbReference>
<dbReference type="EMBL" id="WBWS01000048">
    <property type="protein sequence ID" value="KAB2757415.1"/>
    <property type="molecule type" value="Genomic_DNA"/>
</dbReference>
<name>A0A6L3YZU4_BRUAN</name>
<evidence type="ECO:0000256" key="2">
    <source>
        <dbReference type="ARBA" id="ARBA00023125"/>
    </source>
</evidence>
<dbReference type="Pfam" id="PF12833">
    <property type="entry name" value="HTH_18"/>
    <property type="match status" value="1"/>
</dbReference>
<dbReference type="InterPro" id="IPR018060">
    <property type="entry name" value="HTH_AraC"/>
</dbReference>
<dbReference type="InterPro" id="IPR018062">
    <property type="entry name" value="HTH_AraC-typ_CS"/>
</dbReference>
<dbReference type="InterPro" id="IPR032783">
    <property type="entry name" value="AraC_lig"/>
</dbReference>
<evidence type="ECO:0000256" key="3">
    <source>
        <dbReference type="ARBA" id="ARBA00023163"/>
    </source>
</evidence>
<dbReference type="PROSITE" id="PS01124">
    <property type="entry name" value="HTH_ARAC_FAMILY_2"/>
    <property type="match status" value="1"/>
</dbReference>